<comment type="caution">
    <text evidence="1">The sequence shown here is derived from an EMBL/GenBank/DDBJ whole genome shotgun (WGS) entry which is preliminary data.</text>
</comment>
<reference evidence="1 2" key="1">
    <citation type="submission" date="2015-06" db="EMBL/GenBank/DDBJ databases">
        <title>Draft genome assembly of filamentous brackish cyanobacterium Limnoraphis robusta strain CS-951.</title>
        <authorList>
            <person name="Willis A."/>
            <person name="Parks M."/>
            <person name="Burford M.A."/>
        </authorList>
    </citation>
    <scope>NUCLEOTIDE SEQUENCE [LARGE SCALE GENOMIC DNA]</scope>
    <source>
        <strain evidence="1 2">CS-951</strain>
    </source>
</reference>
<accession>A0A0F5YEA8</accession>
<name>A0A0F5YEA8_9CYAN</name>
<organism evidence="1 2">
    <name type="scientific">Limnoraphis robusta CS-951</name>
    <dbReference type="NCBI Taxonomy" id="1637645"/>
    <lineage>
        <taxon>Bacteria</taxon>
        <taxon>Bacillati</taxon>
        <taxon>Cyanobacteriota</taxon>
        <taxon>Cyanophyceae</taxon>
        <taxon>Oscillatoriophycideae</taxon>
        <taxon>Oscillatoriales</taxon>
        <taxon>Sirenicapillariaceae</taxon>
        <taxon>Limnoraphis</taxon>
    </lineage>
</organism>
<evidence type="ECO:0008006" key="3">
    <source>
        <dbReference type="Google" id="ProtNLM"/>
    </source>
</evidence>
<dbReference type="OrthoDB" id="9792525at2"/>
<dbReference type="InterPro" id="IPR018714">
    <property type="entry name" value="DUF2237"/>
</dbReference>
<protein>
    <recommendedName>
        <fullName evidence="3">DUF2237 domain-containing protein</fullName>
    </recommendedName>
</protein>
<dbReference type="PANTHER" id="PTHR37466">
    <property type="entry name" value="SLR1628 PROTEIN"/>
    <property type="match status" value="1"/>
</dbReference>
<sequence length="121" mass="13121">MSATNVLGNELEVCCTSPMTGFYRDGVCNTGSGDLGAHVICAQVTSEFLEFSRSRGNDLMTPNPLFNFPGLRAGDCWCLCAQRWKEALDAGVAPPVRLKSTHVLALEYVTLEELKAHALDV</sequence>
<dbReference type="Gene3D" id="3.30.56.110">
    <property type="entry name" value="Protein of unknown function DUF2237"/>
    <property type="match status" value="1"/>
</dbReference>
<dbReference type="Proteomes" id="UP000033607">
    <property type="component" value="Unassembled WGS sequence"/>
</dbReference>
<dbReference type="AlphaFoldDB" id="A0A0F5YEA8"/>
<dbReference type="PATRIC" id="fig|1637645.4.peg.2569"/>
<dbReference type="EMBL" id="LATL02000126">
    <property type="protein sequence ID" value="KKD37211.1"/>
    <property type="molecule type" value="Genomic_DNA"/>
</dbReference>
<dbReference type="PANTHER" id="PTHR37466:SF1">
    <property type="entry name" value="SLR1628 PROTEIN"/>
    <property type="match status" value="1"/>
</dbReference>
<proteinExistence type="predicted"/>
<dbReference type="RefSeq" id="WP_046279497.1">
    <property type="nucleotide sequence ID" value="NZ_LATL02000126.1"/>
</dbReference>
<evidence type="ECO:0000313" key="1">
    <source>
        <dbReference type="EMBL" id="KKD37211.1"/>
    </source>
</evidence>
<evidence type="ECO:0000313" key="2">
    <source>
        <dbReference type="Proteomes" id="UP000033607"/>
    </source>
</evidence>
<gene>
    <name evidence="1" type="ORF">WN50_15660</name>
</gene>
<dbReference type="Pfam" id="PF09996">
    <property type="entry name" value="DUF2237"/>
    <property type="match status" value="1"/>
</dbReference>